<dbReference type="GO" id="GO:1990246">
    <property type="term" value="C:uniplex complex"/>
    <property type="evidence" value="ECO:0007669"/>
    <property type="project" value="TreeGrafter"/>
</dbReference>
<evidence type="ECO:0000259" key="12">
    <source>
        <dbReference type="Pfam" id="PF04678"/>
    </source>
</evidence>
<evidence type="ECO:0000256" key="3">
    <source>
        <dbReference type="ARBA" id="ARBA00022448"/>
    </source>
</evidence>
<keyword evidence="7 11" id="KW-1133">Transmembrane helix</keyword>
<dbReference type="EMBL" id="LR877158">
    <property type="protein sequence ID" value="CAD2219544.1"/>
    <property type="molecule type" value="Genomic_DNA"/>
</dbReference>
<dbReference type="GO" id="GO:0051560">
    <property type="term" value="P:mitochondrial calcium ion homeostasis"/>
    <property type="evidence" value="ECO:0007669"/>
    <property type="project" value="InterPro"/>
</dbReference>
<comment type="subcellular location">
    <subcellularLocation>
        <location evidence="1">Membrane</location>
        <topology evidence="1">Multi-pass membrane protein</topology>
    </subcellularLocation>
</comment>
<proteinExistence type="inferred from homology"/>
<dbReference type="InterPro" id="IPR039055">
    <property type="entry name" value="MCU_fam"/>
</dbReference>
<keyword evidence="10" id="KW-0175">Coiled coil</keyword>
<evidence type="ECO:0000256" key="1">
    <source>
        <dbReference type="ARBA" id="ARBA00004141"/>
    </source>
</evidence>
<feature type="domain" description="Calcium uniporter protein C-terminal" evidence="12">
    <location>
        <begin position="135"/>
        <end position="249"/>
    </location>
</feature>
<organism evidence="13 14">
    <name type="scientific">Angomonas deanei</name>
    <dbReference type="NCBI Taxonomy" id="59799"/>
    <lineage>
        <taxon>Eukaryota</taxon>
        <taxon>Discoba</taxon>
        <taxon>Euglenozoa</taxon>
        <taxon>Kinetoplastea</taxon>
        <taxon>Metakinetoplastina</taxon>
        <taxon>Trypanosomatida</taxon>
        <taxon>Trypanosomatidae</taxon>
        <taxon>Strigomonadinae</taxon>
        <taxon>Angomonas</taxon>
    </lineage>
</organism>
<dbReference type="GO" id="GO:0005262">
    <property type="term" value="F:calcium channel activity"/>
    <property type="evidence" value="ECO:0007669"/>
    <property type="project" value="TreeGrafter"/>
</dbReference>
<evidence type="ECO:0000256" key="4">
    <source>
        <dbReference type="ARBA" id="ARBA00022568"/>
    </source>
</evidence>
<dbReference type="Pfam" id="PF04678">
    <property type="entry name" value="MCU"/>
    <property type="match status" value="1"/>
</dbReference>
<keyword evidence="8" id="KW-0406">Ion transport</keyword>
<comment type="similarity">
    <text evidence="2">Belongs to the MCU (TC 1.A.77) family.</text>
</comment>
<keyword evidence="5 11" id="KW-0812">Transmembrane</keyword>
<dbReference type="Proteomes" id="UP000515908">
    <property type="component" value="Chromosome 14"/>
</dbReference>
<evidence type="ECO:0000256" key="11">
    <source>
        <dbReference type="SAM" id="Phobius"/>
    </source>
</evidence>
<evidence type="ECO:0000256" key="8">
    <source>
        <dbReference type="ARBA" id="ARBA00023065"/>
    </source>
</evidence>
<evidence type="ECO:0000256" key="7">
    <source>
        <dbReference type="ARBA" id="ARBA00022989"/>
    </source>
</evidence>
<keyword evidence="4" id="KW-0109">Calcium transport</keyword>
<dbReference type="PANTHER" id="PTHR13462:SF46">
    <property type="entry name" value="CALCIUM UNIPORTER PROTEIN"/>
    <property type="match status" value="1"/>
</dbReference>
<dbReference type="InterPro" id="IPR006769">
    <property type="entry name" value="MCU_C"/>
</dbReference>
<dbReference type="PANTHER" id="PTHR13462">
    <property type="entry name" value="CALCIUM UNIPORTER PROTEIN, MITOCHONDRIAL"/>
    <property type="match status" value="1"/>
</dbReference>
<evidence type="ECO:0000313" key="14">
    <source>
        <dbReference type="Proteomes" id="UP000515908"/>
    </source>
</evidence>
<feature type="transmembrane region" description="Helical" evidence="11">
    <location>
        <begin position="194"/>
        <end position="211"/>
    </location>
</feature>
<dbReference type="AlphaFoldDB" id="A0A7G2CKU7"/>
<dbReference type="VEuPathDB" id="TriTrypDB:ADEAN_000705200"/>
<evidence type="ECO:0000313" key="13">
    <source>
        <dbReference type="EMBL" id="CAD2219544.1"/>
    </source>
</evidence>
<name>A0A7G2CKU7_9TRYP</name>
<gene>
    <name evidence="13" type="ORF">ADEAN_000705200</name>
</gene>
<keyword evidence="9 11" id="KW-0472">Membrane</keyword>
<sequence length="265" mass="31172">MQRPLRRSLPFLCRGAQRRWCASTTSIHTSLRPLAGATTPSTPSLVAGFRSEGEPCRYEVVDKAQLEKAIAEALTHQAPTPVPPKLGERLKKATSQFYQSDKKVPTSINYFPPTEVAPAYANHLVRELLYLRRRTERALLEEKIEVKEKVDKYASNLFYPTLKYTCFALLALQLGLYFNWIFFVFDWNLMEPTTYFLAYTGVFLSLVYHYHRCGREEFTYKNLFQYWSQREREKMYKKHNIATEKVEKLQERLKTIDKELDKYKL</sequence>
<evidence type="ECO:0000256" key="5">
    <source>
        <dbReference type="ARBA" id="ARBA00022692"/>
    </source>
</evidence>
<keyword evidence="14" id="KW-1185">Reference proteome</keyword>
<evidence type="ECO:0000256" key="6">
    <source>
        <dbReference type="ARBA" id="ARBA00022837"/>
    </source>
</evidence>
<keyword evidence="3" id="KW-0813">Transport</keyword>
<evidence type="ECO:0000256" key="9">
    <source>
        <dbReference type="ARBA" id="ARBA00023136"/>
    </source>
</evidence>
<feature type="transmembrane region" description="Helical" evidence="11">
    <location>
        <begin position="162"/>
        <end position="182"/>
    </location>
</feature>
<dbReference type="GO" id="GO:0036444">
    <property type="term" value="P:calcium import into the mitochondrion"/>
    <property type="evidence" value="ECO:0007669"/>
    <property type="project" value="TreeGrafter"/>
</dbReference>
<protein>
    <submittedName>
        <fullName evidence="13">Mitochondrial calcium uniporter, putative</fullName>
    </submittedName>
</protein>
<evidence type="ECO:0000256" key="2">
    <source>
        <dbReference type="ARBA" id="ARBA00005653"/>
    </source>
</evidence>
<keyword evidence="6" id="KW-0106">Calcium</keyword>
<evidence type="ECO:0000256" key="10">
    <source>
        <dbReference type="SAM" id="Coils"/>
    </source>
</evidence>
<reference evidence="13 14" key="1">
    <citation type="submission" date="2020-08" db="EMBL/GenBank/DDBJ databases">
        <authorList>
            <person name="Newling K."/>
            <person name="Davey J."/>
            <person name="Forrester S."/>
        </authorList>
    </citation>
    <scope>NUCLEOTIDE SEQUENCE [LARGE SCALE GENOMIC DNA]</scope>
    <source>
        <strain evidence="14">Crithidia deanei Carvalho (ATCC PRA-265)</strain>
    </source>
</reference>
<feature type="coiled-coil region" evidence="10">
    <location>
        <begin position="232"/>
        <end position="259"/>
    </location>
</feature>
<accession>A0A7G2CKU7</accession>
<dbReference type="GO" id="GO:0015292">
    <property type="term" value="F:uniporter activity"/>
    <property type="evidence" value="ECO:0007669"/>
    <property type="project" value="TreeGrafter"/>
</dbReference>